<gene>
    <name evidence="1" type="ORF">PsYK624_059710</name>
</gene>
<evidence type="ECO:0008006" key="3">
    <source>
        <dbReference type="Google" id="ProtNLM"/>
    </source>
</evidence>
<evidence type="ECO:0000313" key="1">
    <source>
        <dbReference type="EMBL" id="GJE89861.1"/>
    </source>
</evidence>
<sequence length="450" mass="50469">MSSNVTELADNGLADLLPVEITDIIFDNLPKLDYSSLRPPRKSIFACSLVCKSWAHRTFRHRFRSISLTVESQDSECGQEEFSVRTFLKSELFERSRDAVQTLSLRCKDSVRPDAEQQQQVHTLLRSLDIQTLKLDGVASIELATLRLDTPLSLRRLVITDSNPHPERSDMHKRRISNALHHVLCSFTSIGELHILSPHEGWLTVESNAAEPQAISDRPPAHVASLVVRFAPINGFLNLLQRLSATAPLERLDVLGQPGDTYYIVFMMAAVLAPPRHLLFSISPLTPTRIRAYPGLRQLTIAVELQTASAALRPVPQPPRMGVRVRRDPPSPRAPNVNALDSLSDLLQALHSESRVEHIELLFVPAQDEFIFKAERASLPGILNSMEAELRSCEDPLVRLVQERGLKRVSVALNFMRPWAQNLDTDPFTYGFPSFRNLFAQLHGLGVLDC</sequence>
<dbReference type="EMBL" id="BPQB01000014">
    <property type="protein sequence ID" value="GJE89861.1"/>
    <property type="molecule type" value="Genomic_DNA"/>
</dbReference>
<organism evidence="1 2">
    <name type="scientific">Phanerochaete sordida</name>
    <dbReference type="NCBI Taxonomy" id="48140"/>
    <lineage>
        <taxon>Eukaryota</taxon>
        <taxon>Fungi</taxon>
        <taxon>Dikarya</taxon>
        <taxon>Basidiomycota</taxon>
        <taxon>Agaricomycotina</taxon>
        <taxon>Agaricomycetes</taxon>
        <taxon>Polyporales</taxon>
        <taxon>Phanerochaetaceae</taxon>
        <taxon>Phanerochaete</taxon>
    </lineage>
</organism>
<comment type="caution">
    <text evidence="1">The sequence shown here is derived from an EMBL/GenBank/DDBJ whole genome shotgun (WGS) entry which is preliminary data.</text>
</comment>
<reference evidence="1 2" key="1">
    <citation type="submission" date="2021-08" db="EMBL/GenBank/DDBJ databases">
        <title>Draft Genome Sequence of Phanerochaete sordida strain YK-624.</title>
        <authorList>
            <person name="Mori T."/>
            <person name="Dohra H."/>
            <person name="Suzuki T."/>
            <person name="Kawagishi H."/>
            <person name="Hirai H."/>
        </authorList>
    </citation>
    <scope>NUCLEOTIDE SEQUENCE [LARGE SCALE GENOMIC DNA]</scope>
    <source>
        <strain evidence="1 2">YK-624</strain>
    </source>
</reference>
<name>A0A9P3LBV2_9APHY</name>
<protein>
    <recommendedName>
        <fullName evidence="3">F-box domain-containing protein</fullName>
    </recommendedName>
</protein>
<dbReference type="AlphaFoldDB" id="A0A9P3LBV2"/>
<accession>A0A9P3LBV2</accession>
<keyword evidence="2" id="KW-1185">Reference proteome</keyword>
<dbReference type="Proteomes" id="UP000703269">
    <property type="component" value="Unassembled WGS sequence"/>
</dbReference>
<proteinExistence type="predicted"/>
<evidence type="ECO:0000313" key="2">
    <source>
        <dbReference type="Proteomes" id="UP000703269"/>
    </source>
</evidence>